<keyword evidence="11" id="KW-1185">Reference proteome</keyword>
<comment type="catalytic activity">
    <reaction evidence="6">
        <text>a quinone + sn-glycerol 3-phosphate = dihydroxyacetone phosphate + a quinol</text>
        <dbReference type="Rhea" id="RHEA:18977"/>
        <dbReference type="ChEBI" id="CHEBI:24646"/>
        <dbReference type="ChEBI" id="CHEBI:57597"/>
        <dbReference type="ChEBI" id="CHEBI:57642"/>
        <dbReference type="ChEBI" id="CHEBI:132124"/>
        <dbReference type="EC" id="1.1.5.3"/>
    </reaction>
</comment>
<dbReference type="InterPro" id="IPR000447">
    <property type="entry name" value="G3P_DH_FAD-dep"/>
</dbReference>
<dbReference type="RefSeq" id="WP_343943043.1">
    <property type="nucleotide sequence ID" value="NZ_BAAAHP010000111.1"/>
</dbReference>
<feature type="domain" description="Alpha-glycerophosphate oxidase C-terminal" evidence="9">
    <location>
        <begin position="404"/>
        <end position="528"/>
    </location>
</feature>
<dbReference type="Gene3D" id="1.10.8.870">
    <property type="entry name" value="Alpha-glycerophosphate oxidase, cap domain"/>
    <property type="match status" value="1"/>
</dbReference>
<dbReference type="PANTHER" id="PTHR11985">
    <property type="entry name" value="GLYCEROL-3-PHOSPHATE DEHYDROGENASE"/>
    <property type="match status" value="1"/>
</dbReference>
<feature type="region of interest" description="Disordered" evidence="7">
    <location>
        <begin position="542"/>
        <end position="563"/>
    </location>
</feature>
<dbReference type="PRINTS" id="PR01001">
    <property type="entry name" value="FADG3PDH"/>
</dbReference>
<evidence type="ECO:0000313" key="11">
    <source>
        <dbReference type="Proteomes" id="UP001499967"/>
    </source>
</evidence>
<organism evidence="10 11">
    <name type="scientific">Pseudonocardia zijingensis</name>
    <dbReference type="NCBI Taxonomy" id="153376"/>
    <lineage>
        <taxon>Bacteria</taxon>
        <taxon>Bacillati</taxon>
        <taxon>Actinomycetota</taxon>
        <taxon>Actinomycetes</taxon>
        <taxon>Pseudonocardiales</taxon>
        <taxon>Pseudonocardiaceae</taxon>
        <taxon>Pseudonocardia</taxon>
    </lineage>
</organism>
<evidence type="ECO:0000313" key="10">
    <source>
        <dbReference type="EMBL" id="GAA0943557.1"/>
    </source>
</evidence>
<proteinExistence type="inferred from homology"/>
<dbReference type="Proteomes" id="UP001499967">
    <property type="component" value="Unassembled WGS sequence"/>
</dbReference>
<dbReference type="SUPFAM" id="SSF51905">
    <property type="entry name" value="FAD/NAD(P)-binding domain"/>
    <property type="match status" value="1"/>
</dbReference>
<evidence type="ECO:0000256" key="7">
    <source>
        <dbReference type="SAM" id="MobiDB-lite"/>
    </source>
</evidence>
<dbReference type="InterPro" id="IPR038299">
    <property type="entry name" value="DAO_C_sf"/>
</dbReference>
<keyword evidence="5 6" id="KW-0560">Oxidoreductase</keyword>
<name>A0ABN1QK64_9PSEU</name>
<dbReference type="PROSITE" id="PS00977">
    <property type="entry name" value="FAD_G3PDH_1"/>
    <property type="match status" value="1"/>
</dbReference>
<evidence type="ECO:0000256" key="2">
    <source>
        <dbReference type="ARBA" id="ARBA00007330"/>
    </source>
</evidence>
<evidence type="ECO:0000256" key="3">
    <source>
        <dbReference type="ARBA" id="ARBA00022630"/>
    </source>
</evidence>
<evidence type="ECO:0000256" key="4">
    <source>
        <dbReference type="ARBA" id="ARBA00022827"/>
    </source>
</evidence>
<dbReference type="Gene3D" id="3.50.50.60">
    <property type="entry name" value="FAD/NAD(P)-binding domain"/>
    <property type="match status" value="1"/>
</dbReference>
<accession>A0ABN1QK64</accession>
<gene>
    <name evidence="10" type="ORF">GCM10009559_40510</name>
</gene>
<dbReference type="Gene3D" id="3.30.9.10">
    <property type="entry name" value="D-Amino Acid Oxidase, subunit A, domain 2"/>
    <property type="match status" value="1"/>
</dbReference>
<keyword evidence="4" id="KW-0274">FAD</keyword>
<comment type="caution">
    <text evidence="10">The sequence shown here is derived from an EMBL/GenBank/DDBJ whole genome shotgun (WGS) entry which is preliminary data.</text>
</comment>
<evidence type="ECO:0000259" key="8">
    <source>
        <dbReference type="Pfam" id="PF01266"/>
    </source>
</evidence>
<dbReference type="InterPro" id="IPR006076">
    <property type="entry name" value="FAD-dep_OxRdtase"/>
</dbReference>
<sequence length="563" mass="59406">MTGALSPDGRDAAIAAARSGRFDVAVVGGGITGAGVALDAAARGLSVVLLEAGDLASGTSSRSGKTVHGGLRYLEQLNFGLVAEALHERDLLVRTLAPHLVTPEPFLFPLTKRWERPYIGAGVLLYDVMAAAGRTGGRGGVPHHRHLTRRGALREAPGLDPGVVTGALQYYDGRMDDARLTVAVARTAAAHGAVVLSHAPVVDVLRDGARVAGVTVEADGNRFDVSASVVVNAAGVWAADVQAMAGPATFAVRPAKGVHLLVEQEAFDSRTGILARAEDSVIILRKWFGHWLLGTTDTAYDGDRRTPAVEQADVDYLLRNVNRYLARPLSRDDVLGAFAGLRPLLAPVARDPATTSALSRDHTVVEEPAGMVTVVGGKYTTYRRMARDAVDAVGRALGDTLPPCPTAELPLVGAAGWRAVGNRAARLAAEHRVDEAHVRRMLHRYGDELPDVLAPVPADPALGRPLPGAEEYLPVEFRRAVTHEGARTLADVLHRRTHLAIERTDGGLSAAPAVAALLAPLLGWDADRQAAEVAAYREEVERDRAGLAGHGEGSDSAAPSRTR</sequence>
<feature type="domain" description="FAD dependent oxidoreductase" evidence="8">
    <location>
        <begin position="23"/>
        <end position="381"/>
    </location>
</feature>
<keyword evidence="3 6" id="KW-0285">Flavoprotein</keyword>
<dbReference type="PANTHER" id="PTHR11985:SF31">
    <property type="entry name" value="GLYCEROL-3-PHOSPHATE DEHYDROGENASE 2"/>
    <property type="match status" value="1"/>
</dbReference>
<dbReference type="Pfam" id="PF16901">
    <property type="entry name" value="DAO_C"/>
    <property type="match status" value="1"/>
</dbReference>
<reference evidence="10 11" key="1">
    <citation type="journal article" date="2019" name="Int. J. Syst. Evol. Microbiol.">
        <title>The Global Catalogue of Microorganisms (GCM) 10K type strain sequencing project: providing services to taxonomists for standard genome sequencing and annotation.</title>
        <authorList>
            <consortium name="The Broad Institute Genomics Platform"/>
            <consortium name="The Broad Institute Genome Sequencing Center for Infectious Disease"/>
            <person name="Wu L."/>
            <person name="Ma J."/>
        </authorList>
    </citation>
    <scope>NUCLEOTIDE SEQUENCE [LARGE SCALE GENOMIC DNA]</scope>
    <source>
        <strain evidence="10 11">JCM 11117</strain>
    </source>
</reference>
<dbReference type="InterPro" id="IPR036188">
    <property type="entry name" value="FAD/NAD-bd_sf"/>
</dbReference>
<evidence type="ECO:0000256" key="5">
    <source>
        <dbReference type="ARBA" id="ARBA00023002"/>
    </source>
</evidence>
<dbReference type="PROSITE" id="PS00978">
    <property type="entry name" value="FAD_G3PDH_2"/>
    <property type="match status" value="1"/>
</dbReference>
<dbReference type="EC" id="1.1.5.3" evidence="6"/>
<evidence type="ECO:0000259" key="9">
    <source>
        <dbReference type="Pfam" id="PF16901"/>
    </source>
</evidence>
<evidence type="ECO:0000256" key="6">
    <source>
        <dbReference type="RuleBase" id="RU361217"/>
    </source>
</evidence>
<comment type="similarity">
    <text evidence="2 6">Belongs to the FAD-dependent glycerol-3-phosphate dehydrogenase family.</text>
</comment>
<dbReference type="Pfam" id="PF01266">
    <property type="entry name" value="DAO"/>
    <property type="match status" value="1"/>
</dbReference>
<dbReference type="EMBL" id="BAAAHP010000111">
    <property type="protein sequence ID" value="GAA0943557.1"/>
    <property type="molecule type" value="Genomic_DNA"/>
</dbReference>
<dbReference type="InterPro" id="IPR031656">
    <property type="entry name" value="DAO_C"/>
</dbReference>
<protein>
    <recommendedName>
        <fullName evidence="6">Glycerol-3-phosphate dehydrogenase</fullName>
        <ecNumber evidence="6">1.1.5.3</ecNumber>
    </recommendedName>
</protein>
<comment type="cofactor">
    <cofactor evidence="1 6">
        <name>FAD</name>
        <dbReference type="ChEBI" id="CHEBI:57692"/>
    </cofactor>
</comment>
<evidence type="ECO:0000256" key="1">
    <source>
        <dbReference type="ARBA" id="ARBA00001974"/>
    </source>
</evidence>